<dbReference type="PANTHER" id="PTHR47966">
    <property type="entry name" value="BETA-SITE APP-CLEAVING ENZYME, ISOFORM A-RELATED"/>
    <property type="match status" value="1"/>
</dbReference>
<dbReference type="InterPro" id="IPR033121">
    <property type="entry name" value="PEPTIDASE_A1"/>
</dbReference>
<feature type="chain" id="PRO_5040292630" description="rhizopuspepsin" evidence="12">
    <location>
        <begin position="29"/>
        <end position="533"/>
    </location>
</feature>
<feature type="active site" evidence="8">
    <location>
        <position position="174"/>
    </location>
</feature>
<dbReference type="SUPFAM" id="SSF50630">
    <property type="entry name" value="Acid proteases"/>
    <property type="match status" value="1"/>
</dbReference>
<evidence type="ECO:0000256" key="5">
    <source>
        <dbReference type="ARBA" id="ARBA00022729"/>
    </source>
</evidence>
<dbReference type="InterPro" id="IPR001969">
    <property type="entry name" value="Aspartic_peptidase_AS"/>
</dbReference>
<evidence type="ECO:0000256" key="4">
    <source>
        <dbReference type="ARBA" id="ARBA00022670"/>
    </source>
</evidence>
<dbReference type="PROSITE" id="PS00141">
    <property type="entry name" value="ASP_PROTEASE"/>
    <property type="match status" value="2"/>
</dbReference>
<evidence type="ECO:0000256" key="11">
    <source>
        <dbReference type="SAM" id="MobiDB-lite"/>
    </source>
</evidence>
<keyword evidence="7 10" id="KW-0378">Hydrolase</keyword>
<feature type="region of interest" description="Disordered" evidence="11">
    <location>
        <begin position="66"/>
        <end position="105"/>
    </location>
</feature>
<dbReference type="CDD" id="cd05471">
    <property type="entry name" value="pepsin_like"/>
    <property type="match status" value="1"/>
</dbReference>
<dbReference type="Gene3D" id="2.40.70.10">
    <property type="entry name" value="Acid Proteases"/>
    <property type="match status" value="2"/>
</dbReference>
<evidence type="ECO:0000313" key="14">
    <source>
        <dbReference type="EMBL" id="GJJ67781.1"/>
    </source>
</evidence>
<evidence type="ECO:0000256" key="7">
    <source>
        <dbReference type="ARBA" id="ARBA00022801"/>
    </source>
</evidence>
<gene>
    <name evidence="14" type="ORF">EMPS_00127</name>
</gene>
<evidence type="ECO:0000256" key="1">
    <source>
        <dbReference type="ARBA" id="ARBA00001130"/>
    </source>
</evidence>
<dbReference type="InterPro" id="IPR021109">
    <property type="entry name" value="Peptidase_aspartic_dom_sf"/>
</dbReference>
<dbReference type="PRINTS" id="PR00792">
    <property type="entry name" value="PEPSIN"/>
</dbReference>
<protein>
    <recommendedName>
        <fullName evidence="3">rhizopuspepsin</fullName>
        <ecNumber evidence="3">3.4.23.21</ecNumber>
    </recommendedName>
</protein>
<dbReference type="Pfam" id="PF00026">
    <property type="entry name" value="Asp"/>
    <property type="match status" value="1"/>
</dbReference>
<feature type="compositionally biased region" description="Pro residues" evidence="11">
    <location>
        <begin position="85"/>
        <end position="95"/>
    </location>
</feature>
<reference evidence="14" key="2">
    <citation type="journal article" date="2022" name="Microbiol. Resour. Announc.">
        <title>Whole-Genome Sequence of Entomortierella parvispora E1425, a Mucoromycotan Fungus Associated with Burkholderiaceae-Related Endosymbiotic Bacteria.</title>
        <authorList>
            <person name="Herlambang A."/>
            <person name="Guo Y."/>
            <person name="Takashima Y."/>
            <person name="Narisawa K."/>
            <person name="Ohta H."/>
            <person name="Nishizawa T."/>
        </authorList>
    </citation>
    <scope>NUCLEOTIDE SEQUENCE</scope>
    <source>
        <strain evidence="14">E1425</strain>
    </source>
</reference>
<sequence>MKPSRCSSSACYSCFVLILVILIPLASTTKIQRIAVQEQPGPNPRSSLERAHYENRALFMSKLATLHSRRPSSSTSSSSSTLGSPPSPPPPPQPSLSPSTDTSDTVHRVLTTRAENDSTNMTVSLLDLIDSELSQLQKRSYVGVAPVRGNALDTQWVAAVLIGTPSQEFSVVFDTGSSDLWVSSINCLSSACLSLRRFNPARSRTFEQDGRTWSVNYADNTRVSGVLGKDDISVAGLSIQGQTFGLATINVGSTAPTGIDGILGLGFDSNSDTMGVATPVTNLIAQGQMDQSVVSVWLNKAVDQDASLSNGGEFIFGGIDPSLYTGSITYVDVTSSTDWQISVDRLFIGRKELSLSSSASYAIVDTGSSYILFPDYLATAFHRSIPNAQFDPKLGWLIPCSLANSRTVGDLTFVLGGDRFSVPISDIVILKSEYNGYCLSAIDSWGELAGHGGQSGMLLGDLFIKNQYVVYDYGKRQIGFAQKVESVSGGIGLNSKNAAGPDLKRSLKSGSQQAAKAVAATAAVMLASTMLTV</sequence>
<feature type="signal peptide" evidence="12">
    <location>
        <begin position="1"/>
        <end position="28"/>
    </location>
</feature>
<keyword evidence="4 10" id="KW-0645">Protease</keyword>
<evidence type="ECO:0000256" key="3">
    <source>
        <dbReference type="ARBA" id="ARBA00013205"/>
    </source>
</evidence>
<evidence type="ECO:0000259" key="13">
    <source>
        <dbReference type="PROSITE" id="PS51767"/>
    </source>
</evidence>
<feature type="compositionally biased region" description="Low complexity" evidence="11">
    <location>
        <begin position="71"/>
        <end position="84"/>
    </location>
</feature>
<keyword evidence="5 12" id="KW-0732">Signal</keyword>
<dbReference type="PANTHER" id="PTHR47966:SF51">
    <property type="entry name" value="BETA-SITE APP-CLEAVING ENZYME, ISOFORM A-RELATED"/>
    <property type="match status" value="1"/>
</dbReference>
<dbReference type="PROSITE" id="PS51767">
    <property type="entry name" value="PEPTIDASE_A1"/>
    <property type="match status" value="1"/>
</dbReference>
<dbReference type="AlphaFoldDB" id="A0A9P3LQQ7"/>
<dbReference type="GO" id="GO:0006508">
    <property type="term" value="P:proteolysis"/>
    <property type="evidence" value="ECO:0007669"/>
    <property type="project" value="UniProtKB-KW"/>
</dbReference>
<feature type="domain" description="Peptidase A1" evidence="13">
    <location>
        <begin position="156"/>
        <end position="481"/>
    </location>
</feature>
<evidence type="ECO:0000256" key="10">
    <source>
        <dbReference type="RuleBase" id="RU000454"/>
    </source>
</evidence>
<evidence type="ECO:0000256" key="9">
    <source>
        <dbReference type="PIRSR" id="PIRSR601461-2"/>
    </source>
</evidence>
<comment type="caution">
    <text evidence="14">The sequence shown here is derived from an EMBL/GenBank/DDBJ whole genome shotgun (WGS) entry which is preliminary data.</text>
</comment>
<evidence type="ECO:0000313" key="15">
    <source>
        <dbReference type="Proteomes" id="UP000827284"/>
    </source>
</evidence>
<proteinExistence type="inferred from homology"/>
<organism evidence="14 15">
    <name type="scientific">Entomortierella parvispora</name>
    <dbReference type="NCBI Taxonomy" id="205924"/>
    <lineage>
        <taxon>Eukaryota</taxon>
        <taxon>Fungi</taxon>
        <taxon>Fungi incertae sedis</taxon>
        <taxon>Mucoromycota</taxon>
        <taxon>Mortierellomycotina</taxon>
        <taxon>Mortierellomycetes</taxon>
        <taxon>Mortierellales</taxon>
        <taxon>Mortierellaceae</taxon>
        <taxon>Entomortierella</taxon>
    </lineage>
</organism>
<keyword evidence="9" id="KW-1015">Disulfide bond</keyword>
<reference evidence="14" key="1">
    <citation type="submission" date="2021-11" db="EMBL/GenBank/DDBJ databases">
        <authorList>
            <person name="Herlambang A."/>
            <person name="Guo Y."/>
            <person name="Takashima Y."/>
            <person name="Nishizawa T."/>
        </authorList>
    </citation>
    <scope>NUCLEOTIDE SEQUENCE</scope>
    <source>
        <strain evidence="14">E1425</strain>
    </source>
</reference>
<keyword evidence="6 10" id="KW-0064">Aspartyl protease</keyword>
<dbReference type="InterPro" id="IPR001461">
    <property type="entry name" value="Aspartic_peptidase_A1"/>
</dbReference>
<evidence type="ECO:0000256" key="8">
    <source>
        <dbReference type="PIRSR" id="PIRSR601461-1"/>
    </source>
</evidence>
<dbReference type="Proteomes" id="UP000827284">
    <property type="component" value="Unassembled WGS sequence"/>
</dbReference>
<comment type="catalytic activity">
    <reaction evidence="1">
        <text>Hydrolysis of proteins with broad specificity similar to that of pepsin A, preferring hydrophobic residues at P1 and P1'. Clots milk and activates trypsinogen. Does not cleave 4-Gln-|-His-5, but does cleave 10-His-|-Leu-11 and 12-Val-|-Glu-13 in B chain of insulin.</text>
        <dbReference type="EC" id="3.4.23.21"/>
    </reaction>
</comment>
<dbReference type="FunFam" id="2.40.70.10:FF:000115">
    <property type="entry name" value="Lysosomal aspartic protease"/>
    <property type="match status" value="1"/>
</dbReference>
<evidence type="ECO:0000256" key="2">
    <source>
        <dbReference type="ARBA" id="ARBA00007447"/>
    </source>
</evidence>
<dbReference type="EC" id="3.4.23.21" evidence="3"/>
<accession>A0A9P3LQQ7</accession>
<comment type="similarity">
    <text evidence="2 10">Belongs to the peptidase A1 family.</text>
</comment>
<dbReference type="OrthoDB" id="2747330at2759"/>
<name>A0A9P3LQQ7_9FUNG</name>
<keyword evidence="15" id="KW-1185">Reference proteome</keyword>
<dbReference type="InterPro" id="IPR034164">
    <property type="entry name" value="Pepsin-like_dom"/>
</dbReference>
<feature type="active site" evidence="8">
    <location>
        <position position="365"/>
    </location>
</feature>
<feature type="disulfide bond" evidence="9">
    <location>
        <begin position="187"/>
        <end position="192"/>
    </location>
</feature>
<evidence type="ECO:0000256" key="12">
    <source>
        <dbReference type="SAM" id="SignalP"/>
    </source>
</evidence>
<evidence type="ECO:0000256" key="6">
    <source>
        <dbReference type="ARBA" id="ARBA00022750"/>
    </source>
</evidence>
<dbReference type="EMBL" id="BQFW01000001">
    <property type="protein sequence ID" value="GJJ67781.1"/>
    <property type="molecule type" value="Genomic_DNA"/>
</dbReference>
<dbReference type="GO" id="GO:0004190">
    <property type="term" value="F:aspartic-type endopeptidase activity"/>
    <property type="evidence" value="ECO:0007669"/>
    <property type="project" value="UniProtKB-KW"/>
</dbReference>